<name>A0A087Z802_ANODA</name>
<dbReference type="EMBL" id="GGFL01000673">
    <property type="protein sequence ID" value="MBW64851.1"/>
    <property type="molecule type" value="Transcribed_RNA"/>
</dbReference>
<dbReference type="Gene3D" id="3.40.50.1110">
    <property type="entry name" value="SGNH hydrolase"/>
    <property type="match status" value="1"/>
</dbReference>
<accession>A0A087Z802</accession>
<evidence type="ECO:0000313" key="5">
    <source>
        <dbReference type="Proteomes" id="UP000000673"/>
    </source>
</evidence>
<sequence length="392" mass="45390">MVQFDRSTCQEAEVEMVRQLRSVIITRSKEGATLEEIIDDYRELTGDVLMPIFGSRQNFANYLSRVDGVWCSTEGTDGVILWYCSTPRTKHVVEMIQEQKSNVRAVRNHQNCAPSDYTVDPPPAIDYNPPLRPDCPKFFKDNVRPPRKPFQNRYKQPNPSKERRWRPHNRSYRPKRPRADELDFSMYGPSLHKHQLMGDDFFLSIAKWELGYSFDRGHSIAMSGLCISGLTLAEAAKRVERAPHIASQVLVNVGTVDLLHGRQMIDLLHDFDMLMARFRDRNVEPLVTTLAPIANAGGCSPMQYRLRKFNEYIRIKCRNYIDLGRYFQNDDGSVRFECYQPGPRKVTGSIMPHVLWNKLGRNHLLLELGNDLANRICEAYFWRNVDEATLVY</sequence>
<dbReference type="InterPro" id="IPR033447">
    <property type="entry name" value="OSK"/>
</dbReference>
<protein>
    <recommendedName>
        <fullName evidence="2">OSK domain-containing protein</fullName>
    </recommendedName>
</protein>
<organism evidence="4 5">
    <name type="scientific">Anopheles darlingi</name>
    <name type="common">Mosquito</name>
    <dbReference type="NCBI Taxonomy" id="43151"/>
    <lineage>
        <taxon>Eukaryota</taxon>
        <taxon>Metazoa</taxon>
        <taxon>Ecdysozoa</taxon>
        <taxon>Arthropoda</taxon>
        <taxon>Hexapoda</taxon>
        <taxon>Insecta</taxon>
        <taxon>Pterygota</taxon>
        <taxon>Neoptera</taxon>
        <taxon>Endopterygota</taxon>
        <taxon>Diptera</taxon>
        <taxon>Nematocera</taxon>
        <taxon>Culicoidea</taxon>
        <taxon>Culicidae</taxon>
        <taxon>Anophelinae</taxon>
        <taxon>Anopheles</taxon>
    </lineage>
</organism>
<dbReference type="VEuPathDB" id="VectorBase:ADAR2_004966"/>
<feature type="compositionally biased region" description="Basic residues" evidence="1">
    <location>
        <begin position="163"/>
        <end position="176"/>
    </location>
</feature>
<dbReference type="Pfam" id="PF17182">
    <property type="entry name" value="OSK"/>
    <property type="match status" value="1"/>
</dbReference>
<feature type="region of interest" description="Disordered" evidence="1">
    <location>
        <begin position="138"/>
        <end position="177"/>
    </location>
</feature>
<reference evidence="5" key="1">
    <citation type="journal article" date="2010" name="BMC Genomics">
        <title>Combination of measures distinguishes pre-miRNAs from other stem-loops in the genome of the newly sequenced Anopheles darlingi.</title>
        <authorList>
            <person name="Mendes N.D."/>
            <person name="Freitas A.T."/>
            <person name="Vasconcelos A.T."/>
            <person name="Sagot M.F."/>
        </authorList>
    </citation>
    <scope>NUCLEOTIDE SEQUENCE</scope>
</reference>
<dbReference type="InterPro" id="IPR036514">
    <property type="entry name" value="SGNH_hydro_sf"/>
</dbReference>
<proteinExistence type="predicted"/>
<keyword evidence="5" id="KW-1185">Reference proteome</keyword>
<evidence type="ECO:0000259" key="2">
    <source>
        <dbReference type="Pfam" id="PF17182"/>
    </source>
</evidence>
<evidence type="ECO:0000313" key="3">
    <source>
        <dbReference type="EMBL" id="MBW64851.1"/>
    </source>
</evidence>
<dbReference type="Gene3D" id="3.30.420.610">
    <property type="entry name" value="LOTUS domain-like"/>
    <property type="match status" value="1"/>
</dbReference>
<reference evidence="3" key="3">
    <citation type="submission" date="2018-01" db="EMBL/GenBank/DDBJ databases">
        <title>An insight into the sialome of Amazonian anophelines.</title>
        <authorList>
            <person name="Ribeiro J.M."/>
            <person name="Scarpassa V."/>
            <person name="Calvo E."/>
        </authorList>
    </citation>
    <scope>NUCLEOTIDE SEQUENCE</scope>
</reference>
<evidence type="ECO:0000313" key="4">
    <source>
        <dbReference type="EnsemblMetazoa" id="ADAC005442-PA"/>
    </source>
</evidence>
<dbReference type="SUPFAM" id="SSF52266">
    <property type="entry name" value="SGNH hydrolase"/>
    <property type="match status" value="1"/>
</dbReference>
<reference evidence="4" key="2">
    <citation type="submission" date="2015-06" db="UniProtKB">
        <authorList>
            <consortium name="EnsemblMetazoa"/>
        </authorList>
    </citation>
    <scope>IDENTIFICATION</scope>
</reference>
<dbReference type="EnsemblMetazoa" id="ADAC005442-RA">
    <property type="protein sequence ID" value="ADAC005442-PA"/>
    <property type="gene ID" value="ADAC005442"/>
</dbReference>
<evidence type="ECO:0000256" key="1">
    <source>
        <dbReference type="SAM" id="MobiDB-lite"/>
    </source>
</evidence>
<dbReference type="VEuPathDB" id="VectorBase:ADAC005442"/>
<dbReference type="Proteomes" id="UP000000673">
    <property type="component" value="Unassembled WGS sequence"/>
</dbReference>
<dbReference type="InterPro" id="IPR041966">
    <property type="entry name" value="LOTUS-like"/>
</dbReference>
<dbReference type="AlphaFoldDB" id="A0A087Z802"/>
<feature type="domain" description="OSK" evidence="2">
    <location>
        <begin position="185"/>
        <end position="369"/>
    </location>
</feature>